<dbReference type="GO" id="GO:0009251">
    <property type="term" value="P:glucan catabolic process"/>
    <property type="evidence" value="ECO:0007669"/>
    <property type="project" value="TreeGrafter"/>
</dbReference>
<dbReference type="Pfam" id="PF01915">
    <property type="entry name" value="Glyco_hydro_3_C"/>
    <property type="match status" value="1"/>
</dbReference>
<evidence type="ECO:0000256" key="3">
    <source>
        <dbReference type="ARBA" id="ARBA00012744"/>
    </source>
</evidence>
<dbReference type="InterPro" id="IPR001764">
    <property type="entry name" value="Glyco_hydro_3_N"/>
</dbReference>
<sequence>MGQNILDFQNQGSYNLIAQSGGPTLGLSPESGVKIISKDNLLFKDLNKNGELDTYEDWRLPVNQRAADLATKLSIEQIAGLMLYSSHQSIPARSGGYFAGTYNGKPYEEGVTDPTLLTDQQKKFIKDDNLRHVLLTTVQSPEVAAKWNNNMQAYCESLGLGIPANNSSDPRHGTIANMEYNAAAGGKISMWPSSLGMAATFNPELLRKFGTIASKEYRALGIATALSPQIDMATEPRWARFDGTFGESSKLAAAMAEAYCDGFQNSENGWGMNSVNAMVKHWPGGGSGEAGRDAHYGAGKFAVYPGGNFEEHKIPFTEGAFMLKGETKKAAAVMPYYTISWNMTSENIGNGYNAEIVANMLRKEQNYDGVLCTDWSVTHDHNVLDNFIDGKPWGVESLTEAERHYLCLKAGIDQFGGNNDMKPILEAYQMGIEEMGEAKMRARMEESARRLLKNIIQVGLFENPYVNPEETKEEVGNPTYMQEGFEAQLKSVVMLKNSGNVLPLKNKPMVYMPKRLIPASVNFLGMRTPEREEYTIAPTLLSKYFDFTENPDEADFAIVAINNPSTGIGYDKSDLEKGGNGYFPISLQYDEYKAKYARKKSIAGGDPLEDFTNRSYRNKTVKASNYMDADLVKNTKEKMGDKPVILSVKTGNPLIFSEIEKYADAILVDFGVQYQAILEILAGNAEPSAMLPMQMPADMKTVELQFEDVPFDMNCYKDSEGNTYDFGFGLNWSGKITDGRAGLYR</sequence>
<evidence type="ECO:0000256" key="2">
    <source>
        <dbReference type="ARBA" id="ARBA00005336"/>
    </source>
</evidence>
<dbReference type="GO" id="GO:0008422">
    <property type="term" value="F:beta-glucosidase activity"/>
    <property type="evidence" value="ECO:0007669"/>
    <property type="project" value="UniProtKB-EC"/>
</dbReference>
<evidence type="ECO:0000256" key="5">
    <source>
        <dbReference type="ARBA" id="ARBA00022801"/>
    </source>
</evidence>
<gene>
    <name evidence="9" type="ORF">AFM12_09710</name>
</gene>
<reference evidence="9 10" key="1">
    <citation type="submission" date="2015-07" db="EMBL/GenBank/DDBJ databases">
        <title>The draft genome sequence of Leadbetterella sp. JN14-9.</title>
        <authorList>
            <person name="Liu Y."/>
            <person name="Du J."/>
            <person name="Shao Z."/>
        </authorList>
    </citation>
    <scope>NUCLEOTIDE SEQUENCE [LARGE SCALE GENOMIC DNA]</scope>
    <source>
        <strain evidence="9 10">JN14-9</strain>
    </source>
</reference>
<feature type="domain" description="Glycoside hydrolase family 3 N-terminal" evidence="7">
    <location>
        <begin position="119"/>
        <end position="452"/>
    </location>
</feature>
<dbReference type="EMBL" id="LGTQ01000006">
    <property type="protein sequence ID" value="KPM49062.1"/>
    <property type="molecule type" value="Genomic_DNA"/>
</dbReference>
<comment type="caution">
    <text evidence="9">The sequence shown here is derived from an EMBL/GenBank/DDBJ whole genome shotgun (WGS) entry which is preliminary data.</text>
</comment>
<comment type="catalytic activity">
    <reaction evidence="1">
        <text>Hydrolysis of terminal, non-reducing beta-D-glucosyl residues with release of beta-D-glucose.</text>
        <dbReference type="EC" id="3.2.1.21"/>
    </reaction>
</comment>
<dbReference type="STRING" id="1605367.AFM12_09710"/>
<dbReference type="PRINTS" id="PR00133">
    <property type="entry name" value="GLHYDRLASE3"/>
</dbReference>
<evidence type="ECO:0000256" key="4">
    <source>
        <dbReference type="ARBA" id="ARBA00022729"/>
    </source>
</evidence>
<protein>
    <recommendedName>
        <fullName evidence="3">beta-glucosidase</fullName>
        <ecNumber evidence="3">3.2.1.21</ecNumber>
    </recommendedName>
</protein>
<dbReference type="Gene3D" id="3.20.20.300">
    <property type="entry name" value="Glycoside hydrolase, family 3, N-terminal domain"/>
    <property type="match status" value="1"/>
</dbReference>
<dbReference type="InterPro" id="IPR036962">
    <property type="entry name" value="Glyco_hydro_3_N_sf"/>
</dbReference>
<evidence type="ECO:0000256" key="1">
    <source>
        <dbReference type="ARBA" id="ARBA00000448"/>
    </source>
</evidence>
<dbReference type="SUPFAM" id="SSF52279">
    <property type="entry name" value="Beta-D-glucan exohydrolase, C-terminal domain"/>
    <property type="match status" value="1"/>
</dbReference>
<dbReference type="InterPro" id="IPR036881">
    <property type="entry name" value="Glyco_hydro_3_C_sf"/>
</dbReference>
<accession>A0A0P7C9B2</accession>
<dbReference type="SUPFAM" id="SSF51445">
    <property type="entry name" value="(Trans)glycosidases"/>
    <property type="match status" value="1"/>
</dbReference>
<keyword evidence="6" id="KW-0326">Glycosidase</keyword>
<dbReference type="Pfam" id="PF00933">
    <property type="entry name" value="Glyco_hydro_3"/>
    <property type="match status" value="1"/>
</dbReference>
<feature type="domain" description="Glycoside hydrolase family 3 C-terminal" evidence="8">
    <location>
        <begin position="492"/>
        <end position="731"/>
    </location>
</feature>
<evidence type="ECO:0000259" key="8">
    <source>
        <dbReference type="Pfam" id="PF01915"/>
    </source>
</evidence>
<dbReference type="PANTHER" id="PTHR30620">
    <property type="entry name" value="PERIPLASMIC BETA-GLUCOSIDASE-RELATED"/>
    <property type="match status" value="1"/>
</dbReference>
<dbReference type="InterPro" id="IPR017853">
    <property type="entry name" value="GH"/>
</dbReference>
<organism evidence="9 10">
    <name type="scientific">Jiulongibacter sediminis</name>
    <dbReference type="NCBI Taxonomy" id="1605367"/>
    <lineage>
        <taxon>Bacteria</taxon>
        <taxon>Pseudomonadati</taxon>
        <taxon>Bacteroidota</taxon>
        <taxon>Cytophagia</taxon>
        <taxon>Cytophagales</taxon>
        <taxon>Leadbetterellaceae</taxon>
        <taxon>Jiulongibacter</taxon>
    </lineage>
</organism>
<dbReference type="InterPro" id="IPR002772">
    <property type="entry name" value="Glyco_hydro_3_C"/>
</dbReference>
<evidence type="ECO:0000259" key="7">
    <source>
        <dbReference type="Pfam" id="PF00933"/>
    </source>
</evidence>
<comment type="similarity">
    <text evidence="2">Belongs to the glycosyl hydrolase 3 family.</text>
</comment>
<dbReference type="PANTHER" id="PTHR30620:SF16">
    <property type="entry name" value="LYSOSOMAL BETA GLUCOSIDASE"/>
    <property type="match status" value="1"/>
</dbReference>
<evidence type="ECO:0000256" key="6">
    <source>
        <dbReference type="ARBA" id="ARBA00023295"/>
    </source>
</evidence>
<dbReference type="InterPro" id="IPR051915">
    <property type="entry name" value="Cellulose_Degrad_GH3"/>
</dbReference>
<keyword evidence="10" id="KW-1185">Reference proteome</keyword>
<dbReference type="PATRIC" id="fig|1605367.3.peg.3328"/>
<dbReference type="AlphaFoldDB" id="A0A0P7C9B2"/>
<dbReference type="EC" id="3.2.1.21" evidence="3"/>
<dbReference type="Gene3D" id="3.40.50.1700">
    <property type="entry name" value="Glycoside hydrolase family 3 C-terminal domain"/>
    <property type="match status" value="1"/>
</dbReference>
<proteinExistence type="inferred from homology"/>
<evidence type="ECO:0000313" key="10">
    <source>
        <dbReference type="Proteomes" id="UP000050454"/>
    </source>
</evidence>
<keyword evidence="4" id="KW-0732">Signal</keyword>
<name>A0A0P7C9B2_9BACT</name>
<keyword evidence="5" id="KW-0378">Hydrolase</keyword>
<dbReference type="Proteomes" id="UP000050454">
    <property type="component" value="Unassembled WGS sequence"/>
</dbReference>
<evidence type="ECO:0000313" key="9">
    <source>
        <dbReference type="EMBL" id="KPM49062.1"/>
    </source>
</evidence>